<dbReference type="AlphaFoldDB" id="A0A5J4X1R3"/>
<dbReference type="Proteomes" id="UP000324800">
    <property type="component" value="Unassembled WGS sequence"/>
</dbReference>
<proteinExistence type="predicted"/>
<protein>
    <submittedName>
        <fullName evidence="1">Uncharacterized protein</fullName>
    </submittedName>
</protein>
<reference evidence="1 2" key="1">
    <citation type="submission" date="2019-03" db="EMBL/GenBank/DDBJ databases">
        <title>Single cell metagenomics reveals metabolic interactions within the superorganism composed of flagellate Streblomastix strix and complex community of Bacteroidetes bacteria on its surface.</title>
        <authorList>
            <person name="Treitli S.C."/>
            <person name="Kolisko M."/>
            <person name="Husnik F."/>
            <person name="Keeling P."/>
            <person name="Hampl V."/>
        </authorList>
    </citation>
    <scope>NUCLEOTIDE SEQUENCE [LARGE SCALE GENOMIC DNA]</scope>
    <source>
        <strain evidence="1">ST1C</strain>
    </source>
</reference>
<name>A0A5J4X1R3_9EUKA</name>
<organism evidence="1 2">
    <name type="scientific">Streblomastix strix</name>
    <dbReference type="NCBI Taxonomy" id="222440"/>
    <lineage>
        <taxon>Eukaryota</taxon>
        <taxon>Metamonada</taxon>
        <taxon>Preaxostyla</taxon>
        <taxon>Oxymonadida</taxon>
        <taxon>Streblomastigidae</taxon>
        <taxon>Streblomastix</taxon>
    </lineage>
</organism>
<gene>
    <name evidence="1" type="ORF">EZS28_003287</name>
</gene>
<accession>A0A5J4X1R3</accession>
<evidence type="ECO:0000313" key="2">
    <source>
        <dbReference type="Proteomes" id="UP000324800"/>
    </source>
</evidence>
<comment type="caution">
    <text evidence="1">The sequence shown here is derived from an EMBL/GenBank/DDBJ whole genome shotgun (WGS) entry which is preliminary data.</text>
</comment>
<dbReference type="EMBL" id="SNRW01000430">
    <property type="protein sequence ID" value="KAA6401181.1"/>
    <property type="molecule type" value="Genomic_DNA"/>
</dbReference>
<sequence length="125" mass="13397">MPSSVPTNAITQSPCFGLASCGQLLNKYPFGNTPAVAYDAVSVILSPQTINYESESLEAKKLFRSDYELKSNFIIAFGTSCSNASFESSPEPQIISSIFSPVNAELGFQQVKVVAAHQSAQDIVL</sequence>
<evidence type="ECO:0000313" key="1">
    <source>
        <dbReference type="EMBL" id="KAA6401181.1"/>
    </source>
</evidence>